<protein>
    <submittedName>
        <fullName evidence="1">Uncharacterized protein</fullName>
    </submittedName>
</protein>
<keyword evidence="2" id="KW-1185">Reference proteome</keyword>
<accession>A0A4D6LFU7</accession>
<gene>
    <name evidence="1" type="ORF">DEO72_LG3g1897</name>
</gene>
<name>A0A4D6LFU7_VIGUN</name>
<reference evidence="1 2" key="1">
    <citation type="submission" date="2019-04" db="EMBL/GenBank/DDBJ databases">
        <title>An improved genome assembly and genetic linkage map for asparagus bean, Vigna unguiculata ssp. sesquipedialis.</title>
        <authorList>
            <person name="Xia Q."/>
            <person name="Zhang R."/>
            <person name="Dong Y."/>
        </authorList>
    </citation>
    <scope>NUCLEOTIDE SEQUENCE [LARGE SCALE GENOMIC DNA]</scope>
    <source>
        <tissue evidence="1">Leaf</tissue>
    </source>
</reference>
<proteinExistence type="predicted"/>
<evidence type="ECO:0000313" key="2">
    <source>
        <dbReference type="Proteomes" id="UP000501690"/>
    </source>
</evidence>
<organism evidence="1 2">
    <name type="scientific">Vigna unguiculata</name>
    <name type="common">Cowpea</name>
    <dbReference type="NCBI Taxonomy" id="3917"/>
    <lineage>
        <taxon>Eukaryota</taxon>
        <taxon>Viridiplantae</taxon>
        <taxon>Streptophyta</taxon>
        <taxon>Embryophyta</taxon>
        <taxon>Tracheophyta</taxon>
        <taxon>Spermatophyta</taxon>
        <taxon>Magnoliopsida</taxon>
        <taxon>eudicotyledons</taxon>
        <taxon>Gunneridae</taxon>
        <taxon>Pentapetalae</taxon>
        <taxon>rosids</taxon>
        <taxon>fabids</taxon>
        <taxon>Fabales</taxon>
        <taxon>Fabaceae</taxon>
        <taxon>Papilionoideae</taxon>
        <taxon>50 kb inversion clade</taxon>
        <taxon>NPAAA clade</taxon>
        <taxon>indigoferoid/millettioid clade</taxon>
        <taxon>Phaseoleae</taxon>
        <taxon>Vigna</taxon>
    </lineage>
</organism>
<dbReference type="AlphaFoldDB" id="A0A4D6LFU7"/>
<evidence type="ECO:0000313" key="1">
    <source>
        <dbReference type="EMBL" id="QCD87363.1"/>
    </source>
</evidence>
<dbReference type="EMBL" id="CP039347">
    <property type="protein sequence ID" value="QCD87363.1"/>
    <property type="molecule type" value="Genomic_DNA"/>
</dbReference>
<dbReference type="Proteomes" id="UP000501690">
    <property type="component" value="Linkage Group LG3"/>
</dbReference>
<sequence>MIRVLCQRSGVDPRLVAQGQNLVTLPSLKNMKSTFILPPTLSSNGNDDVDCSSATFTSFIDNEISLGNAWSKFYSTTNIPNPTTVLLPSASILMHVEQLKDDLIFMKNYKFIDK</sequence>